<dbReference type="EMBL" id="LIAE01010291">
    <property type="protein sequence ID" value="PAV63837.1"/>
    <property type="molecule type" value="Genomic_DNA"/>
</dbReference>
<feature type="region of interest" description="Disordered" evidence="1">
    <location>
        <begin position="205"/>
        <end position="231"/>
    </location>
</feature>
<organism evidence="3 4">
    <name type="scientific">Diploscapter pachys</name>
    <dbReference type="NCBI Taxonomy" id="2018661"/>
    <lineage>
        <taxon>Eukaryota</taxon>
        <taxon>Metazoa</taxon>
        <taxon>Ecdysozoa</taxon>
        <taxon>Nematoda</taxon>
        <taxon>Chromadorea</taxon>
        <taxon>Rhabditida</taxon>
        <taxon>Rhabditina</taxon>
        <taxon>Rhabditomorpha</taxon>
        <taxon>Rhabditoidea</taxon>
        <taxon>Rhabditidae</taxon>
        <taxon>Diploscapter</taxon>
    </lineage>
</organism>
<accession>A0A2A2JQA4</accession>
<feature type="region of interest" description="Disordered" evidence="1">
    <location>
        <begin position="328"/>
        <end position="386"/>
    </location>
</feature>
<feature type="transmembrane region" description="Helical" evidence="2">
    <location>
        <begin position="68"/>
        <end position="96"/>
    </location>
</feature>
<name>A0A2A2JQA4_9BILA</name>
<feature type="transmembrane region" description="Helical" evidence="2">
    <location>
        <begin position="117"/>
        <end position="141"/>
    </location>
</feature>
<evidence type="ECO:0000313" key="3">
    <source>
        <dbReference type="EMBL" id="PAV63837.1"/>
    </source>
</evidence>
<evidence type="ECO:0008006" key="5">
    <source>
        <dbReference type="Google" id="ProtNLM"/>
    </source>
</evidence>
<reference evidence="3 4" key="1">
    <citation type="journal article" date="2017" name="Curr. Biol.">
        <title>Genome architecture and evolution of a unichromosomal asexual nematode.</title>
        <authorList>
            <person name="Fradin H."/>
            <person name="Zegar C."/>
            <person name="Gutwein M."/>
            <person name="Lucas J."/>
            <person name="Kovtun M."/>
            <person name="Corcoran D."/>
            <person name="Baugh L.R."/>
            <person name="Kiontke K."/>
            <person name="Gunsalus K."/>
            <person name="Fitch D.H."/>
            <person name="Piano F."/>
        </authorList>
    </citation>
    <scope>NUCLEOTIDE SEQUENCE [LARGE SCALE GENOMIC DNA]</scope>
    <source>
        <strain evidence="3">PF1309</strain>
    </source>
</reference>
<feature type="compositionally biased region" description="Polar residues" evidence="1">
    <location>
        <begin position="375"/>
        <end position="386"/>
    </location>
</feature>
<dbReference type="AlphaFoldDB" id="A0A2A2JQA4"/>
<keyword evidence="4" id="KW-1185">Reference proteome</keyword>
<dbReference type="SUPFAM" id="SSF81321">
    <property type="entry name" value="Family A G protein-coupled receptor-like"/>
    <property type="match status" value="1"/>
</dbReference>
<feature type="compositionally biased region" description="Polar residues" evidence="1">
    <location>
        <begin position="215"/>
        <end position="227"/>
    </location>
</feature>
<keyword evidence="2" id="KW-0472">Membrane</keyword>
<keyword evidence="2" id="KW-1133">Transmembrane helix</keyword>
<gene>
    <name evidence="3" type="ORF">WR25_03245</name>
</gene>
<feature type="transmembrane region" description="Helical" evidence="2">
    <location>
        <begin position="31"/>
        <end position="48"/>
    </location>
</feature>
<dbReference type="OrthoDB" id="5813285at2759"/>
<keyword evidence="2" id="KW-0812">Transmembrane</keyword>
<feature type="transmembrane region" description="Helical" evidence="2">
    <location>
        <begin position="153"/>
        <end position="171"/>
    </location>
</feature>
<evidence type="ECO:0000313" key="4">
    <source>
        <dbReference type="Proteomes" id="UP000218231"/>
    </source>
</evidence>
<comment type="caution">
    <text evidence="3">The sequence shown here is derived from an EMBL/GenBank/DDBJ whole genome shotgun (WGS) entry which is preliminary data.</text>
</comment>
<dbReference type="Gene3D" id="1.20.1070.10">
    <property type="entry name" value="Rhodopsin 7-helix transmembrane proteins"/>
    <property type="match status" value="1"/>
</dbReference>
<evidence type="ECO:0000256" key="1">
    <source>
        <dbReference type="SAM" id="MobiDB-lite"/>
    </source>
</evidence>
<dbReference type="Proteomes" id="UP000218231">
    <property type="component" value="Unassembled WGS sequence"/>
</dbReference>
<proteinExistence type="predicted"/>
<evidence type="ECO:0000256" key="2">
    <source>
        <dbReference type="SAM" id="Phobius"/>
    </source>
</evidence>
<feature type="compositionally biased region" description="Low complexity" evidence="1">
    <location>
        <begin position="363"/>
        <end position="374"/>
    </location>
</feature>
<sequence length="386" mass="43424">MAAQAFADIAYGVAFMLIAVRRLELNKQNRIPISIGALLMFVNAGVLWNAHYKTSIQCIASNGGADNIVYHMMLFFRIVANLASALIYAFIIAYLTKNHGGKIRQLSQQQRKMHRNAKITLGIVTANSMIFLFFPDILLFVDPWQITKRYSTLLYSMTLSKTTINIAIYMWRYRELRSIILLKLFGWIPCCEQWAKSSIGQVTDQHTRTMGDGPRSNNTCGGASRNSVAPEPGRHRIANRYARGSEASQVISNQPVQSNLRKSIDFSAKKKELVEAMKKMAPRKLPPIRRKSQATVEPIQGVTIPWKKNSKEWLEELEELGNRLDKRKFGKLPKLPIKEGQNSAIVPEQPTGSPDELLKDRCSSSSSPNSIKSSTRNIQSHIDSSS</sequence>
<protein>
    <recommendedName>
        <fullName evidence="5">G-protein coupled receptors family 1 profile domain-containing protein</fullName>
    </recommendedName>
</protein>